<evidence type="ECO:0000256" key="4">
    <source>
        <dbReference type="ARBA" id="ARBA00022679"/>
    </source>
</evidence>
<dbReference type="GO" id="GO:0016567">
    <property type="term" value="P:protein ubiquitination"/>
    <property type="evidence" value="ECO:0007669"/>
    <property type="project" value="TreeGrafter"/>
</dbReference>
<dbReference type="CDD" id="cd16789">
    <property type="entry name" value="mRING-HC-C3HC5_MGRN1-like"/>
    <property type="match status" value="1"/>
</dbReference>
<dbReference type="SUPFAM" id="SSF57850">
    <property type="entry name" value="RING/U-box"/>
    <property type="match status" value="1"/>
</dbReference>
<organism evidence="15 16">
    <name type="scientific">Artemisia annua</name>
    <name type="common">Sweet wormwood</name>
    <dbReference type="NCBI Taxonomy" id="35608"/>
    <lineage>
        <taxon>Eukaryota</taxon>
        <taxon>Viridiplantae</taxon>
        <taxon>Streptophyta</taxon>
        <taxon>Embryophyta</taxon>
        <taxon>Tracheophyta</taxon>
        <taxon>Spermatophyta</taxon>
        <taxon>Magnoliopsida</taxon>
        <taxon>eudicotyledons</taxon>
        <taxon>Gunneridae</taxon>
        <taxon>Pentapetalae</taxon>
        <taxon>asterids</taxon>
        <taxon>campanulids</taxon>
        <taxon>Asterales</taxon>
        <taxon>Asteraceae</taxon>
        <taxon>Asteroideae</taxon>
        <taxon>Anthemideae</taxon>
        <taxon>Artemisiinae</taxon>
        <taxon>Artemisia</taxon>
    </lineage>
</organism>
<evidence type="ECO:0000313" key="15">
    <source>
        <dbReference type="EMBL" id="PWA36901.1"/>
    </source>
</evidence>
<evidence type="ECO:0000259" key="14">
    <source>
        <dbReference type="PROSITE" id="PS50089"/>
    </source>
</evidence>
<dbReference type="EC" id="2.3.2.27" evidence="3"/>
<dbReference type="STRING" id="35608.A0A2U1KJJ9"/>
<evidence type="ECO:0000313" key="16">
    <source>
        <dbReference type="Proteomes" id="UP000245207"/>
    </source>
</evidence>
<dbReference type="SMART" id="SM00184">
    <property type="entry name" value="RING"/>
    <property type="match status" value="1"/>
</dbReference>
<dbReference type="PROSITE" id="PS50089">
    <property type="entry name" value="ZF_RING_2"/>
    <property type="match status" value="1"/>
</dbReference>
<comment type="pathway">
    <text evidence="2">Protein modification; protein ubiquitination.</text>
</comment>
<name>A0A2U1KJJ9_ARTAN</name>
<dbReference type="InterPro" id="IPR045194">
    <property type="entry name" value="MGRN1/RNF157-like"/>
</dbReference>
<feature type="region of interest" description="Disordered" evidence="13">
    <location>
        <begin position="1"/>
        <end position="40"/>
    </location>
</feature>
<evidence type="ECO:0000256" key="5">
    <source>
        <dbReference type="ARBA" id="ARBA00022707"/>
    </source>
</evidence>
<dbReference type="Gene3D" id="3.30.40.10">
    <property type="entry name" value="Zinc/RING finger domain, C3HC4 (zinc finger)"/>
    <property type="match status" value="1"/>
</dbReference>
<keyword evidence="6" id="KW-0479">Metal-binding</keyword>
<comment type="caution">
    <text evidence="15">The sequence shown here is derived from an EMBL/GenBank/DDBJ whole genome shotgun (WGS) entry which is preliminary data.</text>
</comment>
<evidence type="ECO:0000256" key="2">
    <source>
        <dbReference type="ARBA" id="ARBA00004906"/>
    </source>
</evidence>
<comment type="similarity">
    <text evidence="11">Belongs to the RING-type zinc finger family. LOG2 subfamily.</text>
</comment>
<dbReference type="PANTHER" id="PTHR22996:SF4">
    <property type="entry name" value="E3 UBIQUITIN-PROTEIN LIGASE LUL4-RELATED"/>
    <property type="match status" value="1"/>
</dbReference>
<keyword evidence="10" id="KW-0449">Lipoprotein</keyword>
<sequence>MGISSSNNRRRNNHNTYYHQNPPPQSYSSPPYIYSPPPPPLPPPAAPPVYHSYGPPPGGVYSQNYGPPPGGYGYGWRPVPPPVMVAAPPPVYVEHQQAKKVKNHVNLHKDSLRVEVDEENEDCYLVSFVFDAMFDGSITIYYFAKEEPNCKFVPVYPEAFVPVKVPFQKGHAQRFKQPSGTGIDLGFFELDTLSKPSPGEDVYPLVICAEINVPLISPDEHHYVPLPNTATTPHMQITQAVLEKNNDNPFKVKVMRQILWIDGVRYELREIYGISQSEEKFDDAGSGEECVICLTEPKNTAVLPCRHMCLCSECAKALRDQSNKCPICRQPIEELMEIKINTNDR</sequence>
<feature type="domain" description="RING-type" evidence="14">
    <location>
        <begin position="290"/>
        <end position="329"/>
    </location>
</feature>
<gene>
    <name evidence="15" type="ORF">CTI12_AA595450</name>
</gene>
<keyword evidence="5" id="KW-0519">Myristate</keyword>
<dbReference type="Pfam" id="PF26192">
    <property type="entry name" value="RNF157-like_N"/>
    <property type="match status" value="1"/>
</dbReference>
<keyword evidence="7 12" id="KW-0863">Zinc-finger</keyword>
<dbReference type="Pfam" id="PF13920">
    <property type="entry name" value="zf-C3HC4_3"/>
    <property type="match status" value="1"/>
</dbReference>
<dbReference type="InterPro" id="IPR001841">
    <property type="entry name" value="Znf_RING"/>
</dbReference>
<dbReference type="PANTHER" id="PTHR22996">
    <property type="entry name" value="MAHOGUNIN"/>
    <property type="match status" value="1"/>
</dbReference>
<evidence type="ECO:0000256" key="12">
    <source>
        <dbReference type="PROSITE-ProRule" id="PRU00175"/>
    </source>
</evidence>
<keyword evidence="4" id="KW-0808">Transferase</keyword>
<evidence type="ECO:0000256" key="1">
    <source>
        <dbReference type="ARBA" id="ARBA00000900"/>
    </source>
</evidence>
<dbReference type="InterPro" id="IPR058981">
    <property type="entry name" value="MGRN1/RNF157-like_N"/>
</dbReference>
<dbReference type="AlphaFoldDB" id="A0A2U1KJJ9"/>
<reference evidence="15 16" key="1">
    <citation type="journal article" date="2018" name="Mol. Plant">
        <title>The genome of Artemisia annua provides insight into the evolution of Asteraceae family and artemisinin biosynthesis.</title>
        <authorList>
            <person name="Shen Q."/>
            <person name="Zhang L."/>
            <person name="Liao Z."/>
            <person name="Wang S."/>
            <person name="Yan T."/>
            <person name="Shi P."/>
            <person name="Liu M."/>
            <person name="Fu X."/>
            <person name="Pan Q."/>
            <person name="Wang Y."/>
            <person name="Lv Z."/>
            <person name="Lu X."/>
            <person name="Zhang F."/>
            <person name="Jiang W."/>
            <person name="Ma Y."/>
            <person name="Chen M."/>
            <person name="Hao X."/>
            <person name="Li L."/>
            <person name="Tang Y."/>
            <person name="Lv G."/>
            <person name="Zhou Y."/>
            <person name="Sun X."/>
            <person name="Brodelius P.E."/>
            <person name="Rose J.K.C."/>
            <person name="Tang K."/>
        </authorList>
    </citation>
    <scope>NUCLEOTIDE SEQUENCE [LARGE SCALE GENOMIC DNA]</scope>
    <source>
        <strain evidence="16">cv. Huhao1</strain>
        <tissue evidence="15">Leaf</tissue>
    </source>
</reference>
<dbReference type="InterPro" id="IPR013083">
    <property type="entry name" value="Znf_RING/FYVE/PHD"/>
</dbReference>
<evidence type="ECO:0000256" key="11">
    <source>
        <dbReference type="ARBA" id="ARBA00025721"/>
    </source>
</evidence>
<evidence type="ECO:0000256" key="3">
    <source>
        <dbReference type="ARBA" id="ARBA00012483"/>
    </source>
</evidence>
<evidence type="ECO:0000256" key="8">
    <source>
        <dbReference type="ARBA" id="ARBA00022786"/>
    </source>
</evidence>
<dbReference type="GO" id="GO:0008270">
    <property type="term" value="F:zinc ion binding"/>
    <property type="evidence" value="ECO:0007669"/>
    <property type="project" value="UniProtKB-KW"/>
</dbReference>
<dbReference type="EMBL" id="PKPP01017512">
    <property type="protein sequence ID" value="PWA36901.1"/>
    <property type="molecule type" value="Genomic_DNA"/>
</dbReference>
<proteinExistence type="inferred from homology"/>
<evidence type="ECO:0000256" key="13">
    <source>
        <dbReference type="SAM" id="MobiDB-lite"/>
    </source>
</evidence>
<keyword evidence="16" id="KW-1185">Reference proteome</keyword>
<accession>A0A2U1KJJ9</accession>
<evidence type="ECO:0000256" key="9">
    <source>
        <dbReference type="ARBA" id="ARBA00022833"/>
    </source>
</evidence>
<dbReference type="OrthoDB" id="1711136at2759"/>
<dbReference type="GO" id="GO:0061630">
    <property type="term" value="F:ubiquitin protein ligase activity"/>
    <property type="evidence" value="ECO:0007669"/>
    <property type="project" value="UniProtKB-EC"/>
</dbReference>
<protein>
    <recommendedName>
        <fullName evidence="3">RING-type E3 ubiquitin transferase</fullName>
        <ecNumber evidence="3">2.3.2.27</ecNumber>
    </recommendedName>
</protein>
<keyword evidence="8" id="KW-0833">Ubl conjugation pathway</keyword>
<keyword evidence="9" id="KW-0862">Zinc</keyword>
<comment type="catalytic activity">
    <reaction evidence="1">
        <text>S-ubiquitinyl-[E2 ubiquitin-conjugating enzyme]-L-cysteine + [acceptor protein]-L-lysine = [E2 ubiquitin-conjugating enzyme]-L-cysteine + N(6)-ubiquitinyl-[acceptor protein]-L-lysine.</text>
        <dbReference type="EC" id="2.3.2.27"/>
    </reaction>
</comment>
<dbReference type="InterPro" id="IPR045195">
    <property type="entry name" value="LOG2-like_mRING_C3HC5"/>
</dbReference>
<evidence type="ECO:0000256" key="6">
    <source>
        <dbReference type="ARBA" id="ARBA00022723"/>
    </source>
</evidence>
<dbReference type="FunFam" id="3.30.40.10:FF:000115">
    <property type="entry name" value="probable E3 ubiquitin-protein ligase LOG2"/>
    <property type="match status" value="1"/>
</dbReference>
<evidence type="ECO:0000256" key="7">
    <source>
        <dbReference type="ARBA" id="ARBA00022771"/>
    </source>
</evidence>
<evidence type="ECO:0000256" key="10">
    <source>
        <dbReference type="ARBA" id="ARBA00023288"/>
    </source>
</evidence>
<dbReference type="Proteomes" id="UP000245207">
    <property type="component" value="Unassembled WGS sequence"/>
</dbReference>